<gene>
    <name evidence="1" type="ORF">A0H81_14773</name>
</gene>
<proteinExistence type="predicted"/>
<sequence>MRTAGRILKHDCSCINHSPNFHHVSGQSLDDSYSMFSPSRLIGLSVPTGWILDTCTRRTSALVPANTTSCPTRPDSGRSVVRIASPVSLCVQCDNVLQLIRLLQNFATMSFDL</sequence>
<dbReference type="AlphaFoldDB" id="A0A1C7LKS5"/>
<comment type="caution">
    <text evidence="1">The sequence shown here is derived from an EMBL/GenBank/DDBJ whole genome shotgun (WGS) entry which is preliminary data.</text>
</comment>
<name>A0A1C7LKS5_GRIFR</name>
<dbReference type="Proteomes" id="UP000092993">
    <property type="component" value="Unassembled WGS sequence"/>
</dbReference>
<evidence type="ECO:0000313" key="2">
    <source>
        <dbReference type="Proteomes" id="UP000092993"/>
    </source>
</evidence>
<accession>A0A1C7LKS5</accession>
<reference evidence="1 2" key="1">
    <citation type="submission" date="2016-03" db="EMBL/GenBank/DDBJ databases">
        <title>Whole genome sequencing of Grifola frondosa 9006-11.</title>
        <authorList>
            <person name="Min B."/>
            <person name="Park H."/>
            <person name="Kim J.-G."/>
            <person name="Cho H."/>
            <person name="Oh Y.-L."/>
            <person name="Kong W.-S."/>
            <person name="Choi I.-G."/>
        </authorList>
    </citation>
    <scope>NUCLEOTIDE SEQUENCE [LARGE SCALE GENOMIC DNA]</scope>
    <source>
        <strain evidence="1 2">9006-11</strain>
    </source>
</reference>
<organism evidence="1 2">
    <name type="scientific">Grifola frondosa</name>
    <name type="common">Maitake</name>
    <name type="synonym">Polyporus frondosus</name>
    <dbReference type="NCBI Taxonomy" id="5627"/>
    <lineage>
        <taxon>Eukaryota</taxon>
        <taxon>Fungi</taxon>
        <taxon>Dikarya</taxon>
        <taxon>Basidiomycota</taxon>
        <taxon>Agaricomycotina</taxon>
        <taxon>Agaricomycetes</taxon>
        <taxon>Polyporales</taxon>
        <taxon>Grifolaceae</taxon>
        <taxon>Grifola</taxon>
    </lineage>
</organism>
<keyword evidence="2" id="KW-1185">Reference proteome</keyword>
<evidence type="ECO:0000313" key="1">
    <source>
        <dbReference type="EMBL" id="OBZ65260.1"/>
    </source>
</evidence>
<protein>
    <submittedName>
        <fullName evidence="1">Uncharacterized protein</fullName>
    </submittedName>
</protein>
<dbReference type="EMBL" id="LUGG01000047">
    <property type="protein sequence ID" value="OBZ65260.1"/>
    <property type="molecule type" value="Genomic_DNA"/>
</dbReference>